<gene>
    <name evidence="1" type="ORF">PZBJ_13815</name>
</gene>
<proteinExistence type="predicted"/>
<evidence type="ECO:0000313" key="2">
    <source>
        <dbReference type="Proteomes" id="UP000234296"/>
    </source>
</evidence>
<name>A0ABX4SPR7_9GAMM</name>
<protein>
    <submittedName>
        <fullName evidence="1">Uncharacterized protein</fullName>
    </submittedName>
</protein>
<accession>A0ABX4SPR7</accession>
<organism evidence="1 2">
    <name type="scientific">Pantoea endophytica</name>
    <dbReference type="NCBI Taxonomy" id="92488"/>
    <lineage>
        <taxon>Bacteria</taxon>
        <taxon>Pseudomonadati</taxon>
        <taxon>Pseudomonadota</taxon>
        <taxon>Gammaproteobacteria</taxon>
        <taxon>Enterobacterales</taxon>
        <taxon>Erwiniaceae</taxon>
        <taxon>Pantoea</taxon>
    </lineage>
</organism>
<sequence>MILQTEKHSKSFQDFNLPNYIRKPAAACTGASVCIKIKLKNFYDVKPTAGCDVAPFSSLWGCCCTCALLCG</sequence>
<evidence type="ECO:0000313" key="1">
    <source>
        <dbReference type="EMBL" id="PLR23182.1"/>
    </source>
</evidence>
<keyword evidence="2" id="KW-1185">Reference proteome</keyword>
<reference evidence="2" key="1">
    <citation type="submission" date="2017-12" db="EMBL/GenBank/DDBJ databases">
        <title>The genome sequence of Pantoea sp. 596.</title>
        <authorList>
            <person name="Gao J."/>
            <person name="Mao X."/>
            <person name="Sun J."/>
        </authorList>
    </citation>
    <scope>NUCLEOTIDE SEQUENCE [LARGE SCALE GENOMIC DNA]</scope>
    <source>
        <strain evidence="2">596</strain>
    </source>
</reference>
<dbReference type="EMBL" id="PJRT01000020">
    <property type="protein sequence ID" value="PLR23182.1"/>
    <property type="molecule type" value="Genomic_DNA"/>
</dbReference>
<dbReference type="Proteomes" id="UP000234296">
    <property type="component" value="Unassembled WGS sequence"/>
</dbReference>
<comment type="caution">
    <text evidence="1">The sequence shown here is derived from an EMBL/GenBank/DDBJ whole genome shotgun (WGS) entry which is preliminary data.</text>
</comment>